<dbReference type="OMA" id="VPKFAIF"/>
<protein>
    <submittedName>
        <fullName evidence="1">Uncharacterized protein</fullName>
    </submittedName>
</protein>
<dbReference type="GeneID" id="106305751"/>
<sequence length="166" mass="18770">MSDSVNSSSASNQFDGQLSALGEANVQLGLRMRTKVQEMGEFNKKTTTSKDELIASITCIGKCIDSLERALFKNRVVINHRVNPPMLVRISKDMTKDTLMSNAKLLLDHFKNHTLQYFCNAFFPPVTAPDDDVVPKFDIFRSHLEKCESLFDQVMMEGYDSNLQDI</sequence>
<evidence type="ECO:0000313" key="1">
    <source>
        <dbReference type="EnsemblPlants" id="Bo1g021770.1"/>
    </source>
</evidence>
<dbReference type="OrthoDB" id="1026592at2759"/>
<dbReference type="RefSeq" id="XP_013597577.1">
    <property type="nucleotide sequence ID" value="XM_013742123.1"/>
</dbReference>
<reference evidence="1 2" key="1">
    <citation type="journal article" date="2014" name="Genome Biol.">
        <title>Transcriptome and methylome profiling reveals relics of genome dominance in the mesopolyploid Brassica oleracea.</title>
        <authorList>
            <person name="Parkin I.A."/>
            <person name="Koh C."/>
            <person name="Tang H."/>
            <person name="Robinson S.J."/>
            <person name="Kagale S."/>
            <person name="Clarke W.E."/>
            <person name="Town C.D."/>
            <person name="Nixon J."/>
            <person name="Krishnakumar V."/>
            <person name="Bidwell S.L."/>
            <person name="Denoeud F."/>
            <person name="Belcram H."/>
            <person name="Links M.G."/>
            <person name="Just J."/>
            <person name="Clarke C."/>
            <person name="Bender T."/>
            <person name="Huebert T."/>
            <person name="Mason A.S."/>
            <person name="Pires J.C."/>
            <person name="Barker G."/>
            <person name="Moore J."/>
            <person name="Walley P.G."/>
            <person name="Manoli S."/>
            <person name="Batley J."/>
            <person name="Edwards D."/>
            <person name="Nelson M.N."/>
            <person name="Wang X."/>
            <person name="Paterson A.H."/>
            <person name="King G."/>
            <person name="Bancroft I."/>
            <person name="Chalhoub B."/>
            <person name="Sharpe A.G."/>
        </authorList>
    </citation>
    <scope>NUCLEOTIDE SEQUENCE</scope>
    <source>
        <strain evidence="1 2">cv. TO1000</strain>
    </source>
</reference>
<dbReference type="KEGG" id="boe:106305751"/>
<organism evidence="1 2">
    <name type="scientific">Brassica oleracea var. oleracea</name>
    <dbReference type="NCBI Taxonomy" id="109376"/>
    <lineage>
        <taxon>Eukaryota</taxon>
        <taxon>Viridiplantae</taxon>
        <taxon>Streptophyta</taxon>
        <taxon>Embryophyta</taxon>
        <taxon>Tracheophyta</taxon>
        <taxon>Spermatophyta</taxon>
        <taxon>Magnoliopsida</taxon>
        <taxon>eudicotyledons</taxon>
        <taxon>Gunneridae</taxon>
        <taxon>Pentapetalae</taxon>
        <taxon>rosids</taxon>
        <taxon>malvids</taxon>
        <taxon>Brassicales</taxon>
        <taxon>Brassicaceae</taxon>
        <taxon>Brassiceae</taxon>
        <taxon>Brassica</taxon>
    </lineage>
</organism>
<reference evidence="1" key="2">
    <citation type="submission" date="2015-03" db="UniProtKB">
        <authorList>
            <consortium name="EnsemblPlants"/>
        </authorList>
    </citation>
    <scope>IDENTIFICATION</scope>
</reference>
<dbReference type="Proteomes" id="UP000032141">
    <property type="component" value="Chromosome C1"/>
</dbReference>
<proteinExistence type="predicted"/>
<dbReference type="EnsemblPlants" id="Bo1g021770.1">
    <property type="protein sequence ID" value="Bo1g021770.1"/>
    <property type="gene ID" value="Bo1g021770"/>
</dbReference>
<dbReference type="HOGENOM" id="CLU_1596815_0_0_1"/>
<evidence type="ECO:0000313" key="2">
    <source>
        <dbReference type="Proteomes" id="UP000032141"/>
    </source>
</evidence>
<accession>A0A0D3A4F7</accession>
<dbReference type="AlphaFoldDB" id="A0A0D3A4F7"/>
<keyword evidence="2" id="KW-1185">Reference proteome</keyword>
<dbReference type="Gramene" id="Bo1g021770.1">
    <property type="protein sequence ID" value="Bo1g021770.1"/>
    <property type="gene ID" value="Bo1g021770"/>
</dbReference>
<name>A0A0D3A4F7_BRAOL</name>